<gene>
    <name evidence="1" type="ORF">DCAF_LOCUS13294</name>
</gene>
<name>A0AAV1RNF9_9ROSI</name>
<accession>A0AAV1RNF9</accession>
<comment type="caution">
    <text evidence="1">The sequence shown here is derived from an EMBL/GenBank/DDBJ whole genome shotgun (WGS) entry which is preliminary data.</text>
</comment>
<evidence type="ECO:0000313" key="2">
    <source>
        <dbReference type="Proteomes" id="UP001314170"/>
    </source>
</evidence>
<organism evidence="1 2">
    <name type="scientific">Dovyalis caffra</name>
    <dbReference type="NCBI Taxonomy" id="77055"/>
    <lineage>
        <taxon>Eukaryota</taxon>
        <taxon>Viridiplantae</taxon>
        <taxon>Streptophyta</taxon>
        <taxon>Embryophyta</taxon>
        <taxon>Tracheophyta</taxon>
        <taxon>Spermatophyta</taxon>
        <taxon>Magnoliopsida</taxon>
        <taxon>eudicotyledons</taxon>
        <taxon>Gunneridae</taxon>
        <taxon>Pentapetalae</taxon>
        <taxon>rosids</taxon>
        <taxon>fabids</taxon>
        <taxon>Malpighiales</taxon>
        <taxon>Salicaceae</taxon>
        <taxon>Flacourtieae</taxon>
        <taxon>Dovyalis</taxon>
    </lineage>
</organism>
<proteinExistence type="predicted"/>
<sequence length="52" mass="6022">MNIINIRLNKIELSFETELQHPRKQSLGQFTPLMSSPKTASILRINKAQKWA</sequence>
<dbReference type="EMBL" id="CAWUPB010001111">
    <property type="protein sequence ID" value="CAK7338250.1"/>
    <property type="molecule type" value="Genomic_DNA"/>
</dbReference>
<evidence type="ECO:0000313" key="1">
    <source>
        <dbReference type="EMBL" id="CAK7338250.1"/>
    </source>
</evidence>
<dbReference type="AlphaFoldDB" id="A0AAV1RNF9"/>
<keyword evidence="2" id="KW-1185">Reference proteome</keyword>
<protein>
    <submittedName>
        <fullName evidence="1">Uncharacterized protein</fullName>
    </submittedName>
</protein>
<reference evidence="1 2" key="1">
    <citation type="submission" date="2024-01" db="EMBL/GenBank/DDBJ databases">
        <authorList>
            <person name="Waweru B."/>
        </authorList>
    </citation>
    <scope>NUCLEOTIDE SEQUENCE [LARGE SCALE GENOMIC DNA]</scope>
</reference>
<dbReference type="Proteomes" id="UP001314170">
    <property type="component" value="Unassembled WGS sequence"/>
</dbReference>